<evidence type="ECO:0000313" key="4">
    <source>
        <dbReference type="Proteomes" id="UP000429607"/>
    </source>
</evidence>
<evidence type="ECO:0000313" key="2">
    <source>
        <dbReference type="EMBL" id="KAE9039944.1"/>
    </source>
</evidence>
<feature type="region of interest" description="Disordered" evidence="1">
    <location>
        <begin position="1"/>
        <end position="86"/>
    </location>
</feature>
<dbReference type="EMBL" id="QXFU01000008">
    <property type="protein sequence ID" value="KAE9048559.1"/>
    <property type="molecule type" value="Genomic_DNA"/>
</dbReference>
<dbReference type="EMBL" id="QXFV01000360">
    <property type="protein sequence ID" value="KAE9039944.1"/>
    <property type="molecule type" value="Genomic_DNA"/>
</dbReference>
<feature type="region of interest" description="Disordered" evidence="1">
    <location>
        <begin position="115"/>
        <end position="158"/>
    </location>
</feature>
<protein>
    <submittedName>
        <fullName evidence="2">Uncharacterized protein</fullName>
    </submittedName>
</protein>
<gene>
    <name evidence="2" type="ORF">PR001_g7299</name>
    <name evidence="3" type="ORF">PR002_g365</name>
</gene>
<proteinExistence type="predicted"/>
<dbReference type="Proteomes" id="UP000435112">
    <property type="component" value="Unassembled WGS sequence"/>
</dbReference>
<feature type="compositionally biased region" description="Low complexity" evidence="1">
    <location>
        <begin position="66"/>
        <end position="78"/>
    </location>
</feature>
<feature type="compositionally biased region" description="Polar residues" evidence="1">
    <location>
        <begin position="7"/>
        <end position="21"/>
    </location>
</feature>
<name>A0A6A3N8N9_9STRA</name>
<sequence>MARTRTRVVSPSGAVTRSQMAPQDAEAATNASTAELPVPAASNPIPATQDEQEPPPVVTSSDQTDTTNENEGQTGTTQAGSMTTSNAADISGMVTVLQRLMTTVGRLKQRIDGMASAQATPAARPPPATATTTPSSAAVTTAPVTATPSLRQPHLERE</sequence>
<evidence type="ECO:0000256" key="1">
    <source>
        <dbReference type="SAM" id="MobiDB-lite"/>
    </source>
</evidence>
<reference evidence="4 5" key="1">
    <citation type="submission" date="2018-09" db="EMBL/GenBank/DDBJ databases">
        <title>Genomic investigation of the strawberry pathogen Phytophthora fragariae indicates pathogenicity is determined by transcriptional variation in three key races.</title>
        <authorList>
            <person name="Adams T.M."/>
            <person name="Armitage A.D."/>
            <person name="Sobczyk M.K."/>
            <person name="Bates H.J."/>
            <person name="Dunwell J.M."/>
            <person name="Nellist C.F."/>
            <person name="Harrison R.J."/>
        </authorList>
    </citation>
    <scope>NUCLEOTIDE SEQUENCE [LARGE SCALE GENOMIC DNA]</scope>
    <source>
        <strain evidence="2 4">SCRP249</strain>
        <strain evidence="3 5">SCRP324</strain>
    </source>
</reference>
<dbReference type="Proteomes" id="UP000429607">
    <property type="component" value="Unassembled WGS sequence"/>
</dbReference>
<comment type="caution">
    <text evidence="2">The sequence shown here is derived from an EMBL/GenBank/DDBJ whole genome shotgun (WGS) entry which is preliminary data.</text>
</comment>
<evidence type="ECO:0000313" key="5">
    <source>
        <dbReference type="Proteomes" id="UP000435112"/>
    </source>
</evidence>
<dbReference type="AlphaFoldDB" id="A0A6A3N8N9"/>
<feature type="compositionally biased region" description="Low complexity" evidence="1">
    <location>
        <begin position="129"/>
        <end position="149"/>
    </location>
</feature>
<evidence type="ECO:0000313" key="3">
    <source>
        <dbReference type="EMBL" id="KAE9048559.1"/>
    </source>
</evidence>
<accession>A0A6A3N8N9</accession>
<organism evidence="2 4">
    <name type="scientific">Phytophthora rubi</name>
    <dbReference type="NCBI Taxonomy" id="129364"/>
    <lineage>
        <taxon>Eukaryota</taxon>
        <taxon>Sar</taxon>
        <taxon>Stramenopiles</taxon>
        <taxon>Oomycota</taxon>
        <taxon>Peronosporomycetes</taxon>
        <taxon>Peronosporales</taxon>
        <taxon>Peronosporaceae</taxon>
        <taxon>Phytophthora</taxon>
    </lineage>
</organism>